<sequence length="189" mass="21730">MKNIMLVFIFILGHKVLFAQETAGVIVKTNVLNLVMKRPTLSIEKTFSEKYGLELSYTSGEIKNIGNLDYYHYEGFLLRAKKYIKPIRKKEANAFYGAYFGNLDRKIITHGSVDRTGFFSWGRNRDFDANSLRYGGTFGVSFIPKKHFLIEGLTGLGYGDYYNVKSNLWNKPTGGYLDFQLWFSVGYTF</sequence>
<gene>
    <name evidence="1" type="ORF">DRW42_22385</name>
</gene>
<evidence type="ECO:0000313" key="1">
    <source>
        <dbReference type="EMBL" id="RBQ03327.1"/>
    </source>
</evidence>
<dbReference type="OrthoDB" id="754321at2"/>
<reference evidence="1 2" key="1">
    <citation type="submission" date="2018-07" db="EMBL/GenBank/DDBJ databases">
        <title>A draft genome of a endophytic bacteria, a new species of Pedobacter.</title>
        <authorList>
            <person name="Zhang Z.D."/>
            <person name="Chen Z.J."/>
        </authorList>
    </citation>
    <scope>NUCLEOTIDE SEQUENCE [LARGE SCALE GENOMIC DNA]</scope>
    <source>
        <strain evidence="1 2">RS10</strain>
    </source>
</reference>
<comment type="caution">
    <text evidence="1">The sequence shown here is derived from an EMBL/GenBank/DDBJ whole genome shotgun (WGS) entry which is preliminary data.</text>
</comment>
<dbReference type="EMBL" id="QNQU01000023">
    <property type="protein sequence ID" value="RBQ03327.1"/>
    <property type="molecule type" value="Genomic_DNA"/>
</dbReference>
<protein>
    <recommendedName>
        <fullName evidence="3">DUF3575 domain-containing protein</fullName>
    </recommendedName>
</protein>
<evidence type="ECO:0008006" key="3">
    <source>
        <dbReference type="Google" id="ProtNLM"/>
    </source>
</evidence>
<dbReference type="Proteomes" id="UP000252081">
    <property type="component" value="Unassembled WGS sequence"/>
</dbReference>
<proteinExistence type="predicted"/>
<evidence type="ECO:0000313" key="2">
    <source>
        <dbReference type="Proteomes" id="UP000252081"/>
    </source>
</evidence>
<accession>A0A366KNR3</accession>
<dbReference type="AlphaFoldDB" id="A0A366KNR3"/>
<dbReference type="RefSeq" id="WP_113951101.1">
    <property type="nucleotide sequence ID" value="NZ_QNQU01000023.1"/>
</dbReference>
<organism evidence="1 2">
    <name type="scientific">Pedobacter miscanthi</name>
    <dbReference type="NCBI Taxonomy" id="2259170"/>
    <lineage>
        <taxon>Bacteria</taxon>
        <taxon>Pseudomonadati</taxon>
        <taxon>Bacteroidota</taxon>
        <taxon>Sphingobacteriia</taxon>
        <taxon>Sphingobacteriales</taxon>
        <taxon>Sphingobacteriaceae</taxon>
        <taxon>Pedobacter</taxon>
    </lineage>
</organism>
<keyword evidence="2" id="KW-1185">Reference proteome</keyword>
<name>A0A366KNR3_9SPHI</name>